<dbReference type="InterPro" id="IPR011989">
    <property type="entry name" value="ARM-like"/>
</dbReference>
<evidence type="ECO:0000256" key="1">
    <source>
        <dbReference type="ARBA" id="ARBA00004308"/>
    </source>
</evidence>
<sequence length="78" mass="9122">MKYLGIQLRLLYKNNSKLLDEYQLIIVECLESKDETLQRETLELLFRMTTQDNVEIIVTKMLNSLHSSTDDILGATWS</sequence>
<keyword evidence="3" id="KW-0653">Protein transport</keyword>
<dbReference type="Gene3D" id="1.25.10.10">
    <property type="entry name" value="Leucine-rich Repeat Variant"/>
    <property type="match status" value="1"/>
</dbReference>
<comment type="subcellular location">
    <subcellularLocation>
        <location evidence="1">Endomembrane system</location>
    </subcellularLocation>
</comment>
<evidence type="ECO:0000313" key="5">
    <source>
        <dbReference type="EMBL" id="VVW85442.1"/>
    </source>
</evidence>
<keyword evidence="2" id="KW-0813">Transport</keyword>
<evidence type="ECO:0000256" key="3">
    <source>
        <dbReference type="ARBA" id="ARBA00022927"/>
    </source>
</evidence>
<dbReference type="InterPro" id="IPR050840">
    <property type="entry name" value="Adaptor_Complx_Large_Subunit"/>
</dbReference>
<proteinExistence type="predicted"/>
<keyword evidence="4" id="KW-0472">Membrane</keyword>
<name>A0A5K1HCP0_9MAGN</name>
<organism evidence="5">
    <name type="scientific">Nymphaea colorata</name>
    <name type="common">pocket water lily</name>
    <dbReference type="NCBI Taxonomy" id="210225"/>
    <lineage>
        <taxon>Eukaryota</taxon>
        <taxon>Viridiplantae</taxon>
        <taxon>Streptophyta</taxon>
        <taxon>Embryophyta</taxon>
        <taxon>Tracheophyta</taxon>
        <taxon>Spermatophyta</taxon>
        <taxon>Magnoliopsida</taxon>
        <taxon>Nymphaeales</taxon>
        <taxon>Nymphaeaceae</taxon>
        <taxon>Nymphaea</taxon>
    </lineage>
</organism>
<protein>
    <recommendedName>
        <fullName evidence="6">Clathrin/coatomer adaptor adaptin-like N-terminal domain-containing protein</fullName>
    </recommendedName>
</protein>
<dbReference type="SUPFAM" id="SSF48371">
    <property type="entry name" value="ARM repeat"/>
    <property type="match status" value="1"/>
</dbReference>
<gene>
    <name evidence="5" type="ORF">NYM_LOCUS29232</name>
</gene>
<dbReference type="AlphaFoldDB" id="A0A5K1HCP0"/>
<dbReference type="EMBL" id="LR721934">
    <property type="protein sequence ID" value="VVW85442.1"/>
    <property type="molecule type" value="Genomic_DNA"/>
</dbReference>
<dbReference type="PANTHER" id="PTHR22780">
    <property type="entry name" value="ADAPTIN, ALPHA/GAMMA/EPSILON"/>
    <property type="match status" value="1"/>
</dbReference>
<dbReference type="InterPro" id="IPR016024">
    <property type="entry name" value="ARM-type_fold"/>
</dbReference>
<evidence type="ECO:0000256" key="4">
    <source>
        <dbReference type="ARBA" id="ARBA00023136"/>
    </source>
</evidence>
<reference evidence="5" key="1">
    <citation type="submission" date="2019-09" db="EMBL/GenBank/DDBJ databases">
        <authorList>
            <person name="Zhang L."/>
        </authorList>
    </citation>
    <scope>NUCLEOTIDE SEQUENCE</scope>
</reference>
<dbReference type="GO" id="GO:0005737">
    <property type="term" value="C:cytoplasm"/>
    <property type="evidence" value="ECO:0007669"/>
    <property type="project" value="UniProtKB-ARBA"/>
</dbReference>
<evidence type="ECO:0008006" key="6">
    <source>
        <dbReference type="Google" id="ProtNLM"/>
    </source>
</evidence>
<accession>A0A5K1HCP0</accession>
<evidence type="ECO:0000256" key="2">
    <source>
        <dbReference type="ARBA" id="ARBA00022448"/>
    </source>
</evidence>
<dbReference type="GO" id="GO:0012505">
    <property type="term" value="C:endomembrane system"/>
    <property type="evidence" value="ECO:0007669"/>
    <property type="project" value="UniProtKB-SubCell"/>
</dbReference>
<dbReference type="GO" id="GO:0015031">
    <property type="term" value="P:protein transport"/>
    <property type="evidence" value="ECO:0007669"/>
    <property type="project" value="UniProtKB-KW"/>
</dbReference>